<evidence type="ECO:0000256" key="1">
    <source>
        <dbReference type="ARBA" id="ARBA00005189"/>
    </source>
</evidence>
<dbReference type="SMART" id="SM00563">
    <property type="entry name" value="PlsC"/>
    <property type="match status" value="1"/>
</dbReference>
<evidence type="ECO:0000256" key="5">
    <source>
        <dbReference type="ARBA" id="ARBA00023315"/>
    </source>
</evidence>
<evidence type="ECO:0000313" key="9">
    <source>
        <dbReference type="Proteomes" id="UP000218784"/>
    </source>
</evidence>
<evidence type="ECO:0000259" key="7">
    <source>
        <dbReference type="SMART" id="SM00563"/>
    </source>
</evidence>
<evidence type="ECO:0000256" key="2">
    <source>
        <dbReference type="ARBA" id="ARBA00022516"/>
    </source>
</evidence>
<dbReference type="PANTHER" id="PTHR10434">
    <property type="entry name" value="1-ACYL-SN-GLYCEROL-3-PHOSPHATE ACYLTRANSFERASE"/>
    <property type="match status" value="1"/>
</dbReference>
<evidence type="ECO:0000313" key="8">
    <source>
        <dbReference type="EMBL" id="PCG09905.1"/>
    </source>
</evidence>
<proteinExistence type="predicted"/>
<sequence>MWLRRKRSSSPGSGRTRSRPTRRPTPSTRGCSRPFGMSCVAVDVAPPRTLGGLPALAGHLAHAFALVPPWSLSRSTRRRRDLERRFFARTLRAVGVELEVVGAPVQGPGVMFLANHLSFTDVLALAPLLDASFVAKADVRRWPGMGRLVEAFGTVFVDRDRPADAAAQVEAVAARLRGGGRVALFPEGTTSRGDGVLPFRTALLAAARHARVVQPIALAYSDGARRAYVGEESLVANLARLAPHRARLSIEFLPPLPDPRRSDRKHLAAEAREAIVRALSDRADAARPWSQQKA</sequence>
<dbReference type="AlphaFoldDB" id="A0A2A4I1V1"/>
<dbReference type="Proteomes" id="UP000218784">
    <property type="component" value="Unassembled WGS sequence"/>
</dbReference>
<dbReference type="GO" id="GO:0006654">
    <property type="term" value="P:phosphatidic acid biosynthetic process"/>
    <property type="evidence" value="ECO:0007669"/>
    <property type="project" value="TreeGrafter"/>
</dbReference>
<comment type="pathway">
    <text evidence="1">Lipid metabolism.</text>
</comment>
<keyword evidence="5 8" id="KW-0012">Acyltransferase</keyword>
<protein>
    <submittedName>
        <fullName evidence="8">1-acyl-sn-glycerol-3-phosphate acyltransferase</fullName>
    </submittedName>
</protein>
<evidence type="ECO:0000256" key="3">
    <source>
        <dbReference type="ARBA" id="ARBA00022679"/>
    </source>
</evidence>
<dbReference type="CDD" id="cd07989">
    <property type="entry name" value="LPLAT_AGPAT-like"/>
    <property type="match status" value="1"/>
</dbReference>
<dbReference type="PANTHER" id="PTHR10434:SF64">
    <property type="entry name" value="1-ACYL-SN-GLYCEROL-3-PHOSPHATE ACYLTRANSFERASE-RELATED"/>
    <property type="match status" value="1"/>
</dbReference>
<keyword evidence="9" id="KW-1185">Reference proteome</keyword>
<dbReference type="InterPro" id="IPR002123">
    <property type="entry name" value="Plipid/glycerol_acylTrfase"/>
</dbReference>
<keyword evidence="3 8" id="KW-0808">Transferase</keyword>
<dbReference type="SUPFAM" id="SSF69593">
    <property type="entry name" value="Glycerol-3-phosphate (1)-acyltransferase"/>
    <property type="match status" value="1"/>
</dbReference>
<accession>A0A2A4I1V1</accession>
<organism evidence="8 9">
    <name type="scientific">Sphingomonas ginsenosidimutans</name>
    <dbReference type="NCBI Taxonomy" id="862134"/>
    <lineage>
        <taxon>Bacteria</taxon>
        <taxon>Pseudomonadati</taxon>
        <taxon>Pseudomonadota</taxon>
        <taxon>Alphaproteobacteria</taxon>
        <taxon>Sphingomonadales</taxon>
        <taxon>Sphingomonadaceae</taxon>
        <taxon>Sphingomonas</taxon>
    </lineage>
</organism>
<dbReference type="GO" id="GO:0003841">
    <property type="term" value="F:1-acylglycerol-3-phosphate O-acyltransferase activity"/>
    <property type="evidence" value="ECO:0007669"/>
    <property type="project" value="TreeGrafter"/>
</dbReference>
<comment type="caution">
    <text evidence="8">The sequence shown here is derived from an EMBL/GenBank/DDBJ whole genome shotgun (WGS) entry which is preliminary data.</text>
</comment>
<reference evidence="8 9" key="1">
    <citation type="submission" date="2017-09" db="EMBL/GenBank/DDBJ databases">
        <title>Sphingomonas ginsenosidimutans KACC 14949, whole genome shotgun sequence.</title>
        <authorList>
            <person name="Feng G."/>
            <person name="Zhu H."/>
        </authorList>
    </citation>
    <scope>NUCLEOTIDE SEQUENCE [LARGE SCALE GENOMIC DNA]</scope>
    <source>
        <strain evidence="8 9">KACC 14949</strain>
    </source>
</reference>
<gene>
    <name evidence="8" type="ORF">COA17_08070</name>
</gene>
<name>A0A2A4I1V1_9SPHN</name>
<keyword evidence="2" id="KW-0444">Lipid biosynthesis</keyword>
<evidence type="ECO:0000256" key="6">
    <source>
        <dbReference type="SAM" id="MobiDB-lite"/>
    </source>
</evidence>
<feature type="domain" description="Phospholipid/glycerol acyltransferase" evidence="7">
    <location>
        <begin position="110"/>
        <end position="221"/>
    </location>
</feature>
<evidence type="ECO:0000256" key="4">
    <source>
        <dbReference type="ARBA" id="ARBA00023098"/>
    </source>
</evidence>
<feature type="region of interest" description="Disordered" evidence="6">
    <location>
        <begin position="1"/>
        <end position="32"/>
    </location>
</feature>
<keyword evidence="4" id="KW-0443">Lipid metabolism</keyword>
<dbReference type="EMBL" id="NWVD01000002">
    <property type="protein sequence ID" value="PCG09905.1"/>
    <property type="molecule type" value="Genomic_DNA"/>
</dbReference>
<dbReference type="Pfam" id="PF01553">
    <property type="entry name" value="Acyltransferase"/>
    <property type="match status" value="1"/>
</dbReference>